<dbReference type="CDD" id="cd09272">
    <property type="entry name" value="RNase_HI_RT_Ty1"/>
    <property type="match status" value="1"/>
</dbReference>
<evidence type="ECO:0000313" key="4">
    <source>
        <dbReference type="Proteomes" id="UP001428341"/>
    </source>
</evidence>
<dbReference type="Proteomes" id="UP001428341">
    <property type="component" value="Unassembled WGS sequence"/>
</dbReference>
<dbReference type="PANTHER" id="PTHR11439">
    <property type="entry name" value="GAG-POL-RELATED RETROTRANSPOSON"/>
    <property type="match status" value="1"/>
</dbReference>
<accession>A0AAP0QYB8</accession>
<proteinExistence type="predicted"/>
<dbReference type="SUPFAM" id="SSF56672">
    <property type="entry name" value="DNA/RNA polymerases"/>
    <property type="match status" value="1"/>
</dbReference>
<dbReference type="EMBL" id="JBCGBO010000002">
    <property type="protein sequence ID" value="KAK9222521.1"/>
    <property type="molecule type" value="Genomic_DNA"/>
</dbReference>
<comment type="caution">
    <text evidence="3">The sequence shown here is derived from an EMBL/GenBank/DDBJ whole genome shotgun (WGS) entry which is preliminary data.</text>
</comment>
<feature type="compositionally biased region" description="Basic and acidic residues" evidence="1">
    <location>
        <begin position="677"/>
        <end position="686"/>
    </location>
</feature>
<gene>
    <name evidence="3" type="ORF">WN944_010957</name>
</gene>
<protein>
    <submittedName>
        <fullName evidence="3">Uncharacterized protein</fullName>
    </submittedName>
</protein>
<dbReference type="InterPro" id="IPR043502">
    <property type="entry name" value="DNA/RNA_pol_sf"/>
</dbReference>
<dbReference type="PANTHER" id="PTHR11439:SF455">
    <property type="entry name" value="RLK (RECEPTOR-LIKE PROTEIN KINASE) 8, PUTATIVE-RELATED"/>
    <property type="match status" value="1"/>
</dbReference>
<evidence type="ECO:0000313" key="3">
    <source>
        <dbReference type="EMBL" id="KAK9222521.1"/>
    </source>
</evidence>
<feature type="region of interest" description="Disordered" evidence="1">
    <location>
        <begin position="676"/>
        <end position="705"/>
    </location>
</feature>
<evidence type="ECO:0000256" key="2">
    <source>
        <dbReference type="SAM" id="SignalP"/>
    </source>
</evidence>
<sequence length="736" mass="82550">MLLSWLLSSISVEILSLVVTSKTSHELWTSLEQQFSSEIVVKKVHLKMMLNDLKKGSLSVTYYFSKLRSVTGQPYYPVVVYIEANILKMSINEAYSMLLIHEARRGSFTGNGGFNSNNGGFVGVFPGFGRGGGRKFIICQICFKHTHSAAECRDGFNRNFVPNLPVNGHYLNQNQSSKAAYMATSEGIADQGWYLDSGATHHLTNNDKIEGILLAQGIAKGGLYKLLSQDDSNIVFKSESLSLKPSSMLPLYKGYKCLDRSGRVFVARHVTFNETEFPYSELFSKHASSTLDESNSIPPSPVQIYFFQNSTSSDSSNGGSPTAIFAPTMSHVSTPSSAQQSSLNSSPNHSYIPPSSIESPQPVQSLQPLQPIHPMITRAKAVIFKPKTYIIVTQNLEPTNFKAALQDSKWYLAMKEEFEALQKNNTWTLVPPHAAAKIVRNKWLYRVKYNPDGSIAKYKARLHVGDDIMITRSNSQFLQAVIQHLHSDFALKDLDEFNYFLGIEVTQSIDAQSVHKAPTVLHRQACNRVLRHLQSTAHFEIQFFHSSSLTLTAYSDADWESDLDDRRSVAESEYRALALTTSEVLWITYLLQELKVSLTQTPVLLCDNQSAEALASNPKFHSRTKHIKLDLHFVREHIAKKQLIVHHVSSSDQLADFSVSSSMAYDLEAKATATSSSDHHVRREKISSGASATASRISKKKKIEKKKKRQKRFGGIYYKYYGRLLKMQSTINLNWS</sequence>
<feature type="chain" id="PRO_5042873892" evidence="2">
    <location>
        <begin position="17"/>
        <end position="736"/>
    </location>
</feature>
<feature type="compositionally biased region" description="Low complexity" evidence="1">
    <location>
        <begin position="330"/>
        <end position="346"/>
    </location>
</feature>
<organism evidence="3 4">
    <name type="scientific">Citrus x changshan-huyou</name>
    <dbReference type="NCBI Taxonomy" id="2935761"/>
    <lineage>
        <taxon>Eukaryota</taxon>
        <taxon>Viridiplantae</taxon>
        <taxon>Streptophyta</taxon>
        <taxon>Embryophyta</taxon>
        <taxon>Tracheophyta</taxon>
        <taxon>Spermatophyta</taxon>
        <taxon>Magnoliopsida</taxon>
        <taxon>eudicotyledons</taxon>
        <taxon>Gunneridae</taxon>
        <taxon>Pentapetalae</taxon>
        <taxon>rosids</taxon>
        <taxon>malvids</taxon>
        <taxon>Sapindales</taxon>
        <taxon>Rutaceae</taxon>
        <taxon>Aurantioideae</taxon>
        <taxon>Citrus</taxon>
    </lineage>
</organism>
<reference evidence="3 4" key="1">
    <citation type="submission" date="2024-05" db="EMBL/GenBank/DDBJ databases">
        <title>Haplotype-resolved chromosome-level genome assembly of Huyou (Citrus changshanensis).</title>
        <authorList>
            <person name="Miao C."/>
            <person name="Chen W."/>
            <person name="Wu Y."/>
            <person name="Wang L."/>
            <person name="Zhao S."/>
            <person name="Grierson D."/>
            <person name="Xu C."/>
            <person name="Chen K."/>
        </authorList>
    </citation>
    <scope>NUCLEOTIDE SEQUENCE [LARGE SCALE GENOMIC DNA]</scope>
    <source>
        <strain evidence="3">01-14</strain>
        <tissue evidence="3">Leaf</tissue>
    </source>
</reference>
<keyword evidence="4" id="KW-1185">Reference proteome</keyword>
<dbReference type="AlphaFoldDB" id="A0AAP0QYB8"/>
<name>A0AAP0QYB8_9ROSI</name>
<feature type="region of interest" description="Disordered" evidence="1">
    <location>
        <begin position="313"/>
        <end position="364"/>
    </location>
</feature>
<evidence type="ECO:0000256" key="1">
    <source>
        <dbReference type="SAM" id="MobiDB-lite"/>
    </source>
</evidence>
<feature type="signal peptide" evidence="2">
    <location>
        <begin position="1"/>
        <end position="16"/>
    </location>
</feature>
<keyword evidence="2" id="KW-0732">Signal</keyword>